<comment type="caution">
    <text evidence="1">The sequence shown here is derived from an EMBL/GenBank/DDBJ whole genome shotgun (WGS) entry which is preliminary data.</text>
</comment>
<evidence type="ECO:0000313" key="1">
    <source>
        <dbReference type="EMBL" id="SOY40332.1"/>
    </source>
</evidence>
<protein>
    <submittedName>
        <fullName evidence="1">Uncharacterized protein</fullName>
    </submittedName>
</protein>
<gene>
    <name evidence="1" type="ORF">CBM2586_A10297</name>
</gene>
<name>A0A375B9G4_9BURK</name>
<dbReference type="EMBL" id="OFSN01000001">
    <property type="protein sequence ID" value="SOY40332.1"/>
    <property type="molecule type" value="Genomic_DNA"/>
</dbReference>
<dbReference type="Proteomes" id="UP000257016">
    <property type="component" value="Unassembled WGS sequence"/>
</dbReference>
<proteinExistence type="predicted"/>
<reference evidence="1" key="1">
    <citation type="submission" date="2018-01" db="EMBL/GenBank/DDBJ databases">
        <authorList>
            <person name="Clerissi C."/>
        </authorList>
    </citation>
    <scope>NUCLEOTIDE SEQUENCE</scope>
    <source>
        <strain evidence="1">Cupriavidus taiwanensis LMG 19430</strain>
    </source>
</reference>
<organism evidence="1">
    <name type="scientific">Cupriavidus taiwanensis</name>
    <dbReference type="NCBI Taxonomy" id="164546"/>
    <lineage>
        <taxon>Bacteria</taxon>
        <taxon>Pseudomonadati</taxon>
        <taxon>Pseudomonadota</taxon>
        <taxon>Betaproteobacteria</taxon>
        <taxon>Burkholderiales</taxon>
        <taxon>Burkholderiaceae</taxon>
        <taxon>Cupriavidus</taxon>
    </lineage>
</organism>
<dbReference type="AlphaFoldDB" id="A0A375B9G4"/>
<accession>A0A375B9G4</accession>
<sequence>MPRTLAAGTPLAVLERGRRSRAASSKKIGDAEKFLRRSFCLRSYIRLGDGDSRLDDILSPNQSKRPMGVLIWSPHYHAIYPIKGGGM</sequence>